<protein>
    <submittedName>
        <fullName evidence="1">Uncharacterized protein</fullName>
    </submittedName>
</protein>
<gene>
    <name evidence="1" type="ORF">g.57363</name>
</gene>
<dbReference type="AlphaFoldDB" id="A0A1B6I0G4"/>
<feature type="non-terminal residue" evidence="1">
    <location>
        <position position="1"/>
    </location>
</feature>
<dbReference type="InterPro" id="IPR036397">
    <property type="entry name" value="RNaseH_sf"/>
</dbReference>
<organism evidence="1">
    <name type="scientific">Homalodisca liturata</name>
    <dbReference type="NCBI Taxonomy" id="320908"/>
    <lineage>
        <taxon>Eukaryota</taxon>
        <taxon>Metazoa</taxon>
        <taxon>Ecdysozoa</taxon>
        <taxon>Arthropoda</taxon>
        <taxon>Hexapoda</taxon>
        <taxon>Insecta</taxon>
        <taxon>Pterygota</taxon>
        <taxon>Neoptera</taxon>
        <taxon>Paraneoptera</taxon>
        <taxon>Hemiptera</taxon>
        <taxon>Auchenorrhyncha</taxon>
        <taxon>Membracoidea</taxon>
        <taxon>Cicadellidae</taxon>
        <taxon>Cicadellinae</taxon>
        <taxon>Proconiini</taxon>
        <taxon>Homalodisca</taxon>
    </lineage>
</organism>
<reference evidence="1" key="1">
    <citation type="submission" date="2015-11" db="EMBL/GenBank/DDBJ databases">
        <title>De novo transcriptome assembly of four potential Pierce s Disease insect vectors from Arizona vineyards.</title>
        <authorList>
            <person name="Tassone E.E."/>
        </authorList>
    </citation>
    <scope>NUCLEOTIDE SEQUENCE</scope>
</reference>
<dbReference type="GO" id="GO:0003676">
    <property type="term" value="F:nucleic acid binding"/>
    <property type="evidence" value="ECO:0007669"/>
    <property type="project" value="InterPro"/>
</dbReference>
<proteinExistence type="predicted"/>
<name>A0A1B6I0G4_9HEMI</name>
<dbReference type="EMBL" id="GECU01027293">
    <property type="protein sequence ID" value="JAS80413.1"/>
    <property type="molecule type" value="Transcribed_RNA"/>
</dbReference>
<sequence length="104" mass="12111">TTRGFCTKTMHQPIAPYSIQQFLVDKKIPVLQHLACSPDLAPCDFWLFPKIKSRMKGTHFQTIEKVEQNAAQVLKVLSKENFKQWQIRIQLCIERGGEYFEADK</sequence>
<dbReference type="Gene3D" id="3.30.420.10">
    <property type="entry name" value="Ribonuclease H-like superfamily/Ribonuclease H"/>
    <property type="match status" value="1"/>
</dbReference>
<evidence type="ECO:0000313" key="1">
    <source>
        <dbReference type="EMBL" id="JAS80413.1"/>
    </source>
</evidence>
<accession>A0A1B6I0G4</accession>